<evidence type="ECO:0000256" key="1">
    <source>
        <dbReference type="SAM" id="MobiDB-lite"/>
    </source>
</evidence>
<feature type="compositionally biased region" description="Polar residues" evidence="1">
    <location>
        <begin position="173"/>
        <end position="185"/>
    </location>
</feature>
<feature type="region of interest" description="Disordered" evidence="1">
    <location>
        <begin position="171"/>
        <end position="230"/>
    </location>
</feature>
<dbReference type="Proteomes" id="UP001175000">
    <property type="component" value="Unassembled WGS sequence"/>
</dbReference>
<comment type="caution">
    <text evidence="2">The sequence shown here is derived from an EMBL/GenBank/DDBJ whole genome shotgun (WGS) entry which is preliminary data.</text>
</comment>
<sequence length="230" mass="24679">MVGDRWSWEVAPRRGADDVDTECGSSDLPAPFVLSESKHRGVRGNRRHSRADAGMHCAAHLIRCHDVGVSGVLSPTAPQIRVDEVLAPLRCHWRVAAVGWRRHLFPLRLERLLADNSGLTSKYCVSAGGGLPGWTIWESPRPFCAPGATNQRPNPGPGAAPTTPQAAFAHNHCPNSPTQTLTFTHKQQHPSQHPQTAPPPPKGNLCTPCHGVTSPSALAPGARKNNTLLG</sequence>
<feature type="region of interest" description="Disordered" evidence="1">
    <location>
        <begin position="145"/>
        <end position="164"/>
    </location>
</feature>
<accession>A0AA39WW27</accession>
<organism evidence="2 3">
    <name type="scientific">Immersiella caudata</name>
    <dbReference type="NCBI Taxonomy" id="314043"/>
    <lineage>
        <taxon>Eukaryota</taxon>
        <taxon>Fungi</taxon>
        <taxon>Dikarya</taxon>
        <taxon>Ascomycota</taxon>
        <taxon>Pezizomycotina</taxon>
        <taxon>Sordariomycetes</taxon>
        <taxon>Sordariomycetidae</taxon>
        <taxon>Sordariales</taxon>
        <taxon>Lasiosphaeriaceae</taxon>
        <taxon>Immersiella</taxon>
    </lineage>
</organism>
<proteinExistence type="predicted"/>
<evidence type="ECO:0000313" key="3">
    <source>
        <dbReference type="Proteomes" id="UP001175000"/>
    </source>
</evidence>
<reference evidence="2" key="1">
    <citation type="submission" date="2023-06" db="EMBL/GenBank/DDBJ databases">
        <title>Genome-scale phylogeny and comparative genomics of the fungal order Sordariales.</title>
        <authorList>
            <consortium name="Lawrence Berkeley National Laboratory"/>
            <person name="Hensen N."/>
            <person name="Bonometti L."/>
            <person name="Westerberg I."/>
            <person name="Brannstrom I.O."/>
            <person name="Guillou S."/>
            <person name="Cros-Aarteil S."/>
            <person name="Calhoun S."/>
            <person name="Haridas S."/>
            <person name="Kuo A."/>
            <person name="Mondo S."/>
            <person name="Pangilinan J."/>
            <person name="Riley R."/>
            <person name="Labutti K."/>
            <person name="Andreopoulos B."/>
            <person name="Lipzen A."/>
            <person name="Chen C."/>
            <person name="Yanf M."/>
            <person name="Daum C."/>
            <person name="Ng V."/>
            <person name="Clum A."/>
            <person name="Steindorff A."/>
            <person name="Ohm R."/>
            <person name="Martin F."/>
            <person name="Silar P."/>
            <person name="Natvig D."/>
            <person name="Lalanne C."/>
            <person name="Gautier V."/>
            <person name="Ament-Velasquez S.L."/>
            <person name="Kruys A."/>
            <person name="Hutchinson M.I."/>
            <person name="Powell A.J."/>
            <person name="Barry K."/>
            <person name="Miller A.N."/>
            <person name="Grigoriev I.V."/>
            <person name="Debuchy R."/>
            <person name="Gladieux P."/>
            <person name="Thoren M.H."/>
            <person name="Johannesson H."/>
        </authorList>
    </citation>
    <scope>NUCLEOTIDE SEQUENCE</scope>
    <source>
        <strain evidence="2">CBS 606.72</strain>
    </source>
</reference>
<dbReference type="AlphaFoldDB" id="A0AA39WW27"/>
<dbReference type="EMBL" id="JAULSU010000003">
    <property type="protein sequence ID" value="KAK0622645.1"/>
    <property type="molecule type" value="Genomic_DNA"/>
</dbReference>
<name>A0AA39WW27_9PEZI</name>
<protein>
    <submittedName>
        <fullName evidence="2">Uncharacterized protein</fullName>
    </submittedName>
</protein>
<gene>
    <name evidence="2" type="ORF">B0T14DRAFT_151056</name>
</gene>
<evidence type="ECO:0000313" key="2">
    <source>
        <dbReference type="EMBL" id="KAK0622645.1"/>
    </source>
</evidence>
<keyword evidence="3" id="KW-1185">Reference proteome</keyword>